<proteinExistence type="predicted"/>
<organism evidence="2 3">
    <name type="scientific">Tepidibacter hydrothermalis</name>
    <dbReference type="NCBI Taxonomy" id="3036126"/>
    <lineage>
        <taxon>Bacteria</taxon>
        <taxon>Bacillati</taxon>
        <taxon>Bacillota</taxon>
        <taxon>Clostridia</taxon>
        <taxon>Peptostreptococcales</taxon>
        <taxon>Peptostreptococcaceae</taxon>
        <taxon>Tepidibacter</taxon>
    </lineage>
</organism>
<dbReference type="RefSeq" id="WP_277732402.1">
    <property type="nucleotide sequence ID" value="NZ_CP120733.1"/>
</dbReference>
<dbReference type="Proteomes" id="UP001222800">
    <property type="component" value="Chromosome"/>
</dbReference>
<evidence type="ECO:0000259" key="1">
    <source>
        <dbReference type="SMART" id="SM00933"/>
    </source>
</evidence>
<dbReference type="Pfam" id="PF09376">
    <property type="entry name" value="NurA"/>
    <property type="match status" value="1"/>
</dbReference>
<gene>
    <name evidence="2" type="ORF">P4S50_19595</name>
</gene>
<reference evidence="2 3" key="1">
    <citation type="submission" date="2023-03" db="EMBL/GenBank/DDBJ databases">
        <title>Complete genome sequence of Tepidibacter sp. SWIR-1, isolated from a deep-sea hydrothermal vent.</title>
        <authorList>
            <person name="Li X."/>
        </authorList>
    </citation>
    <scope>NUCLEOTIDE SEQUENCE [LARGE SCALE GENOMIC DNA]</scope>
    <source>
        <strain evidence="2 3">SWIR-1</strain>
    </source>
</reference>
<sequence length="316" mass="36424">MEINNNLINDFKKVNSQLKTIHKPLKDIGAKKIRHELDIKIMKKLTNEELISIRNKGDIVGVDGSKNKKGNLHPHYLVAISALAKSMDLNKEPVLLYEVFSPLIDKLSSEKSKEKEDNIMAELEVQVAIKSIEEYNPYIIMMDGSLMTYSIKCYEKWKELKRKCIENNILLIGVIEEIKTKEIVQVLKAKHIDIGEDVYDKEVLFGLLNEGEYINILPEKSKKIKENIDCCFLRTSSDPSAIAMDFLSVQKQNMQQFCDIVYTLTPKNSRGIPIWLDIVDKEVKITDEMMNALIDTYIDKDLSNLFIKPKREERSL</sequence>
<feature type="domain" description="NurA" evidence="1">
    <location>
        <begin position="57"/>
        <end position="285"/>
    </location>
</feature>
<accession>A0ABY8EC13</accession>
<keyword evidence="3" id="KW-1185">Reference proteome</keyword>
<evidence type="ECO:0000313" key="3">
    <source>
        <dbReference type="Proteomes" id="UP001222800"/>
    </source>
</evidence>
<dbReference type="InterPro" id="IPR018977">
    <property type="entry name" value="NurA_domain"/>
</dbReference>
<protein>
    <submittedName>
        <fullName evidence="2">DNA double-strand break repair nuclease NurA</fullName>
    </submittedName>
</protein>
<evidence type="ECO:0000313" key="2">
    <source>
        <dbReference type="EMBL" id="WFD10434.1"/>
    </source>
</evidence>
<dbReference type="SMART" id="SM00933">
    <property type="entry name" value="NurA"/>
    <property type="match status" value="1"/>
</dbReference>
<name>A0ABY8EC13_9FIRM</name>
<dbReference type="EMBL" id="CP120733">
    <property type="protein sequence ID" value="WFD10434.1"/>
    <property type="molecule type" value="Genomic_DNA"/>
</dbReference>